<comment type="similarity">
    <text evidence="2">Belongs to the HAD-like hydrolase superfamily. CbbY/CbbZ/Gph/YieH family.</text>
</comment>
<dbReference type="Gene3D" id="3.40.50.1000">
    <property type="entry name" value="HAD superfamily/HAD-like"/>
    <property type="match status" value="1"/>
</dbReference>
<proteinExistence type="inferred from homology"/>
<dbReference type="InterPro" id="IPR023198">
    <property type="entry name" value="PGP-like_dom2"/>
</dbReference>
<dbReference type="InterPro" id="IPR006439">
    <property type="entry name" value="HAD-SF_hydro_IA"/>
</dbReference>
<organism evidence="5 6">
    <name type="scientific">Swingsia samuiensis</name>
    <dbReference type="NCBI Taxonomy" id="1293412"/>
    <lineage>
        <taxon>Bacteria</taxon>
        <taxon>Pseudomonadati</taxon>
        <taxon>Pseudomonadota</taxon>
        <taxon>Alphaproteobacteria</taxon>
        <taxon>Acetobacterales</taxon>
        <taxon>Acetobacteraceae</taxon>
        <taxon>Swingsia</taxon>
    </lineage>
</organism>
<dbReference type="InterPro" id="IPR041492">
    <property type="entry name" value="HAD_2"/>
</dbReference>
<accession>A0A4Y6UJ91</accession>
<evidence type="ECO:0000256" key="4">
    <source>
        <dbReference type="ARBA" id="ARBA00022842"/>
    </source>
</evidence>
<dbReference type="InterPro" id="IPR036412">
    <property type="entry name" value="HAD-like_sf"/>
</dbReference>
<dbReference type="Gene3D" id="1.10.150.240">
    <property type="entry name" value="Putative phosphatase, domain 2"/>
    <property type="match status" value="1"/>
</dbReference>
<dbReference type="PANTHER" id="PTHR46193:SF10">
    <property type="entry name" value="6-PHOSPHOGLUCONATE PHOSPHATASE"/>
    <property type="match status" value="1"/>
</dbReference>
<evidence type="ECO:0000313" key="6">
    <source>
        <dbReference type="Proteomes" id="UP000316313"/>
    </source>
</evidence>
<name>A0A4Y6UJ91_9PROT</name>
<reference evidence="5 6" key="1">
    <citation type="submission" date="2019-03" db="EMBL/GenBank/DDBJ databases">
        <title>The complete genome sequence of Swingsia samuiensis NBRC107927(T).</title>
        <authorList>
            <person name="Chua K.-O."/>
            <person name="Chan K.-G."/>
            <person name="See-Too W.-S."/>
        </authorList>
    </citation>
    <scope>NUCLEOTIDE SEQUENCE [LARGE SCALE GENOMIC DNA]</scope>
    <source>
        <strain evidence="5 6">AH83</strain>
    </source>
</reference>
<keyword evidence="6" id="KW-1185">Reference proteome</keyword>
<dbReference type="SUPFAM" id="SSF56784">
    <property type="entry name" value="HAD-like"/>
    <property type="match status" value="1"/>
</dbReference>
<evidence type="ECO:0000256" key="2">
    <source>
        <dbReference type="ARBA" id="ARBA00006171"/>
    </source>
</evidence>
<evidence type="ECO:0000256" key="1">
    <source>
        <dbReference type="ARBA" id="ARBA00001946"/>
    </source>
</evidence>
<protein>
    <submittedName>
        <fullName evidence="5">HAD family phosphatase</fullName>
    </submittedName>
</protein>
<dbReference type="Proteomes" id="UP000316313">
    <property type="component" value="Chromosome"/>
</dbReference>
<dbReference type="GO" id="GO:0003824">
    <property type="term" value="F:catalytic activity"/>
    <property type="evidence" value="ECO:0007669"/>
    <property type="project" value="UniProtKB-ARBA"/>
</dbReference>
<comment type="cofactor">
    <cofactor evidence="1">
        <name>Mg(2+)</name>
        <dbReference type="ChEBI" id="CHEBI:18420"/>
    </cofactor>
</comment>
<evidence type="ECO:0000256" key="3">
    <source>
        <dbReference type="ARBA" id="ARBA00022723"/>
    </source>
</evidence>
<dbReference type="AlphaFoldDB" id="A0A4Y6UJ91"/>
<keyword evidence="3" id="KW-0479">Metal-binding</keyword>
<dbReference type="EMBL" id="CP038141">
    <property type="protein sequence ID" value="QDH16890.1"/>
    <property type="molecule type" value="Genomic_DNA"/>
</dbReference>
<dbReference type="SFLD" id="SFLDG01129">
    <property type="entry name" value="C1.5:_HAD__Beta-PGM__Phosphata"/>
    <property type="match status" value="1"/>
</dbReference>
<dbReference type="KEGG" id="ssam:E3D00_04410"/>
<dbReference type="RefSeq" id="WP_141460297.1">
    <property type="nucleotide sequence ID" value="NZ_CP038141.1"/>
</dbReference>
<dbReference type="OrthoDB" id="9797743at2"/>
<dbReference type="GO" id="GO:0046872">
    <property type="term" value="F:metal ion binding"/>
    <property type="evidence" value="ECO:0007669"/>
    <property type="project" value="UniProtKB-KW"/>
</dbReference>
<dbReference type="PANTHER" id="PTHR46193">
    <property type="entry name" value="6-PHOSPHOGLUCONATE PHOSPHATASE"/>
    <property type="match status" value="1"/>
</dbReference>
<dbReference type="SFLD" id="SFLDS00003">
    <property type="entry name" value="Haloacid_Dehalogenase"/>
    <property type="match status" value="1"/>
</dbReference>
<keyword evidence="4" id="KW-0460">Magnesium</keyword>
<dbReference type="InterPro" id="IPR023214">
    <property type="entry name" value="HAD_sf"/>
</dbReference>
<evidence type="ECO:0000313" key="5">
    <source>
        <dbReference type="EMBL" id="QDH16890.1"/>
    </source>
</evidence>
<dbReference type="NCBIfam" id="TIGR01509">
    <property type="entry name" value="HAD-SF-IA-v3"/>
    <property type="match status" value="1"/>
</dbReference>
<dbReference type="Pfam" id="PF13419">
    <property type="entry name" value="HAD_2"/>
    <property type="match status" value="1"/>
</dbReference>
<dbReference type="InterPro" id="IPR051600">
    <property type="entry name" value="Beta-PGM-like"/>
</dbReference>
<gene>
    <name evidence="5" type="ORF">E3D00_04410</name>
</gene>
<dbReference type="PRINTS" id="PR00413">
    <property type="entry name" value="HADHALOGNASE"/>
</dbReference>
<sequence length="234" mass="25747">MTTALDANGKLKLVIFDCDGVLVDSERPSNHATAEFARSQGLNISDEEAFRRFAGKAIPQVIKELEDDLGRSLPENSALNLRKKIVQVMEKMAVPIDGSPEMLADIVSLRMPFRVGSNSSLKEMEVKFKISGISQFFEENRIHSANDMGAPKPSPEVYLYASQAEGVMPENCVVIEDSDTGAEAARRAGMSCILLRSKEEALPPFWPVKGFVQINHLSELAPLLGKVLEEQQSQ</sequence>